<keyword evidence="7" id="KW-0479">Metal-binding</keyword>
<evidence type="ECO:0000256" key="5">
    <source>
        <dbReference type="ARBA" id="ARBA00022617"/>
    </source>
</evidence>
<comment type="subcellular location">
    <subcellularLocation>
        <location evidence="2">Cell membrane</location>
        <topology evidence="2">Multi-pass membrane protein</topology>
    </subcellularLocation>
</comment>
<comment type="similarity">
    <text evidence="12">Belongs to the cytochrome b561 family.</text>
</comment>
<feature type="transmembrane region" description="Helical" evidence="13">
    <location>
        <begin position="141"/>
        <end position="162"/>
    </location>
</feature>
<evidence type="ECO:0000256" key="11">
    <source>
        <dbReference type="ARBA" id="ARBA00023136"/>
    </source>
</evidence>
<evidence type="ECO:0000313" key="15">
    <source>
        <dbReference type="EMBL" id="CAH9050309.1"/>
    </source>
</evidence>
<dbReference type="AlphaFoldDB" id="A0A9W4W1M8"/>
<evidence type="ECO:0000256" key="4">
    <source>
        <dbReference type="ARBA" id="ARBA00022475"/>
    </source>
</evidence>
<comment type="cofactor">
    <cofactor evidence="1">
        <name>heme b</name>
        <dbReference type="ChEBI" id="CHEBI:60344"/>
    </cofactor>
</comment>
<dbReference type="EMBL" id="CAMAPD010000001">
    <property type="protein sequence ID" value="CAH9050309.1"/>
    <property type="molecule type" value="Genomic_DNA"/>
</dbReference>
<keyword evidence="8" id="KW-0249">Electron transport</keyword>
<keyword evidence="5" id="KW-0349">Heme</keyword>
<evidence type="ECO:0000259" key="14">
    <source>
        <dbReference type="Pfam" id="PF01292"/>
    </source>
</evidence>
<sequence>MNDKNKYIVDRGLHWGSSILMLIILMGTWGIFYDVNEPEKVRPDAIQLHFRLVISMLVLLIIRLIYSGIGQKSYSRLQYKSANHGRLVKLVHTIFYLTLFSLAASGMVMLINSADSVELFGITLFDFAEPDRDLFNMAISVHHFLIDAVWWLIVFHIAGAIYSDI</sequence>
<dbReference type="RefSeq" id="WP_261591372.1">
    <property type="nucleotide sequence ID" value="NZ_CAMAPC010000003.1"/>
</dbReference>
<evidence type="ECO:0000256" key="9">
    <source>
        <dbReference type="ARBA" id="ARBA00022989"/>
    </source>
</evidence>
<keyword evidence="4" id="KW-1003">Cell membrane</keyword>
<keyword evidence="17" id="KW-1185">Reference proteome</keyword>
<evidence type="ECO:0000256" key="2">
    <source>
        <dbReference type="ARBA" id="ARBA00004651"/>
    </source>
</evidence>
<dbReference type="PANTHER" id="PTHR30529">
    <property type="entry name" value="CYTOCHROME B561"/>
    <property type="match status" value="1"/>
</dbReference>
<evidence type="ECO:0000256" key="8">
    <source>
        <dbReference type="ARBA" id="ARBA00022982"/>
    </source>
</evidence>
<gene>
    <name evidence="16" type="ORF">PSECIP111854_00953</name>
    <name evidence="15" type="ORF">PSECIP111951_00166</name>
</gene>
<evidence type="ECO:0000256" key="12">
    <source>
        <dbReference type="ARBA" id="ARBA00037975"/>
    </source>
</evidence>
<protein>
    <recommendedName>
        <fullName evidence="14">Cytochrome b561 bacterial/Ni-hydrogenase domain-containing protein</fullName>
    </recommendedName>
</protein>
<feature type="transmembrane region" description="Helical" evidence="13">
    <location>
        <begin position="12"/>
        <end position="33"/>
    </location>
</feature>
<keyword evidence="11 13" id="KW-0472">Membrane</keyword>
<evidence type="ECO:0000256" key="3">
    <source>
        <dbReference type="ARBA" id="ARBA00022448"/>
    </source>
</evidence>
<proteinExistence type="inferred from homology"/>
<comment type="caution">
    <text evidence="16">The sequence shown here is derived from an EMBL/GenBank/DDBJ whole genome shotgun (WGS) entry which is preliminary data.</text>
</comment>
<dbReference type="EMBL" id="CAMAPC010000003">
    <property type="protein sequence ID" value="CAH9052362.1"/>
    <property type="molecule type" value="Genomic_DNA"/>
</dbReference>
<evidence type="ECO:0000256" key="6">
    <source>
        <dbReference type="ARBA" id="ARBA00022692"/>
    </source>
</evidence>
<keyword evidence="3" id="KW-0813">Transport</keyword>
<dbReference type="Proteomes" id="UP001152467">
    <property type="component" value="Unassembled WGS sequence"/>
</dbReference>
<dbReference type="InterPro" id="IPR052168">
    <property type="entry name" value="Cytochrome_b561_oxidase"/>
</dbReference>
<evidence type="ECO:0000256" key="13">
    <source>
        <dbReference type="SAM" id="Phobius"/>
    </source>
</evidence>
<name>A0A9W4W1M8_9GAMM</name>
<dbReference type="InterPro" id="IPR011577">
    <property type="entry name" value="Cyt_b561_bac/Ni-Hgenase"/>
</dbReference>
<evidence type="ECO:0000313" key="17">
    <source>
        <dbReference type="Proteomes" id="UP001152467"/>
    </source>
</evidence>
<dbReference type="GO" id="GO:0005886">
    <property type="term" value="C:plasma membrane"/>
    <property type="evidence" value="ECO:0007669"/>
    <property type="project" value="UniProtKB-SubCell"/>
</dbReference>
<evidence type="ECO:0000256" key="10">
    <source>
        <dbReference type="ARBA" id="ARBA00023004"/>
    </source>
</evidence>
<keyword evidence="10" id="KW-0408">Iron</keyword>
<dbReference type="GO" id="GO:0022904">
    <property type="term" value="P:respiratory electron transport chain"/>
    <property type="evidence" value="ECO:0007669"/>
    <property type="project" value="InterPro"/>
</dbReference>
<dbReference type="InterPro" id="IPR016174">
    <property type="entry name" value="Di-haem_cyt_TM"/>
</dbReference>
<dbReference type="Proteomes" id="UP001152485">
    <property type="component" value="Unassembled WGS sequence"/>
</dbReference>
<feature type="domain" description="Cytochrome b561 bacterial/Ni-hydrogenase" evidence="14">
    <location>
        <begin position="11"/>
        <end position="162"/>
    </location>
</feature>
<organism evidence="16 17">
    <name type="scientific">Pseudoalteromonas holothuriae</name>
    <dbReference type="NCBI Taxonomy" id="2963714"/>
    <lineage>
        <taxon>Bacteria</taxon>
        <taxon>Pseudomonadati</taxon>
        <taxon>Pseudomonadota</taxon>
        <taxon>Gammaproteobacteria</taxon>
        <taxon>Alteromonadales</taxon>
        <taxon>Pseudoalteromonadaceae</taxon>
        <taxon>Pseudoalteromonas</taxon>
    </lineage>
</organism>
<evidence type="ECO:0000313" key="18">
    <source>
        <dbReference type="Proteomes" id="UP001152485"/>
    </source>
</evidence>
<keyword evidence="6 13" id="KW-0812">Transmembrane</keyword>
<feature type="transmembrane region" description="Helical" evidence="13">
    <location>
        <begin position="45"/>
        <end position="66"/>
    </location>
</feature>
<feature type="transmembrane region" description="Helical" evidence="13">
    <location>
        <begin position="87"/>
        <end position="111"/>
    </location>
</feature>
<dbReference type="GO" id="GO:0009055">
    <property type="term" value="F:electron transfer activity"/>
    <property type="evidence" value="ECO:0007669"/>
    <property type="project" value="InterPro"/>
</dbReference>
<dbReference type="GO" id="GO:0046872">
    <property type="term" value="F:metal ion binding"/>
    <property type="evidence" value="ECO:0007669"/>
    <property type="project" value="UniProtKB-KW"/>
</dbReference>
<reference evidence="16 18" key="1">
    <citation type="submission" date="2022-07" db="EMBL/GenBank/DDBJ databases">
        <authorList>
            <person name="Criscuolo A."/>
        </authorList>
    </citation>
    <scope>NUCLEOTIDE SEQUENCE</scope>
    <source>
        <strain evidence="18">CIP 111951</strain>
        <strain evidence="16">CIP111854</strain>
        <strain evidence="15">CIP111951</strain>
    </source>
</reference>
<dbReference type="GO" id="GO:0020037">
    <property type="term" value="F:heme binding"/>
    <property type="evidence" value="ECO:0007669"/>
    <property type="project" value="TreeGrafter"/>
</dbReference>
<dbReference type="PANTHER" id="PTHR30529:SF1">
    <property type="entry name" value="CYTOCHROME B561 HOMOLOG 2"/>
    <property type="match status" value="1"/>
</dbReference>
<dbReference type="Pfam" id="PF01292">
    <property type="entry name" value="Ni_hydr_CYTB"/>
    <property type="match status" value="1"/>
</dbReference>
<dbReference type="SUPFAM" id="SSF81342">
    <property type="entry name" value="Transmembrane di-heme cytochromes"/>
    <property type="match status" value="1"/>
</dbReference>
<evidence type="ECO:0000256" key="7">
    <source>
        <dbReference type="ARBA" id="ARBA00022723"/>
    </source>
</evidence>
<evidence type="ECO:0000313" key="16">
    <source>
        <dbReference type="EMBL" id="CAH9052362.1"/>
    </source>
</evidence>
<evidence type="ECO:0000256" key="1">
    <source>
        <dbReference type="ARBA" id="ARBA00001970"/>
    </source>
</evidence>
<keyword evidence="9 13" id="KW-1133">Transmembrane helix</keyword>
<accession>A0A9W4W1M8</accession>